<dbReference type="InterPro" id="IPR003343">
    <property type="entry name" value="Big_2"/>
</dbReference>
<dbReference type="RefSeq" id="WP_179193135.1">
    <property type="nucleotide sequence ID" value="NZ_FJMZ01000045.1"/>
</dbReference>
<dbReference type="SUPFAM" id="SSF88713">
    <property type="entry name" value="Glycoside hydrolase/deacetylase"/>
    <property type="match status" value="2"/>
</dbReference>
<keyword evidence="5" id="KW-1185">Reference proteome</keyword>
<protein>
    <submittedName>
        <fullName evidence="4">Invasin/intimin cell-adhesion</fullName>
    </submittedName>
</protein>
<dbReference type="EMBL" id="FJMZ01000045">
    <property type="protein sequence ID" value="CZR02096.1"/>
    <property type="molecule type" value="Genomic_DNA"/>
</dbReference>
<evidence type="ECO:0000256" key="2">
    <source>
        <dbReference type="ARBA" id="ARBA00022729"/>
    </source>
</evidence>
<dbReference type="Pfam" id="PF01522">
    <property type="entry name" value="Polysacc_deac_1"/>
    <property type="match status" value="1"/>
</dbReference>
<dbReference type="PROSITE" id="PS51677">
    <property type="entry name" value="NODB"/>
    <property type="match status" value="1"/>
</dbReference>
<dbReference type="Gene3D" id="3.20.20.370">
    <property type="entry name" value="Glycoside hydrolase/deacetylase"/>
    <property type="match status" value="2"/>
</dbReference>
<reference evidence="4 5" key="1">
    <citation type="submission" date="2016-02" db="EMBL/GenBank/DDBJ databases">
        <authorList>
            <person name="Strepis N."/>
        </authorList>
    </citation>
    <scope>NUCLEOTIDE SEQUENCE [LARGE SCALE GENOMIC DNA]</scope>
    <source>
        <strain evidence="4">Trichococcus flocculiformis</strain>
    </source>
</reference>
<keyword evidence="2" id="KW-0732">Signal</keyword>
<comment type="caution">
    <text evidence="4">The sequence shown here is derived from an EMBL/GenBank/DDBJ whole genome shotgun (WGS) entry which is preliminary data.</text>
</comment>
<name>A0ABM9WHK2_9LACT</name>
<evidence type="ECO:0000259" key="3">
    <source>
        <dbReference type="PROSITE" id="PS51677"/>
    </source>
</evidence>
<feature type="non-terminal residue" evidence="4">
    <location>
        <position position="1"/>
    </location>
</feature>
<dbReference type="Pfam" id="PF02368">
    <property type="entry name" value="Big_2"/>
    <property type="match status" value="1"/>
</dbReference>
<dbReference type="InterPro" id="IPR002509">
    <property type="entry name" value="NODB_dom"/>
</dbReference>
<accession>A0ABM9WHK2</accession>
<dbReference type="PANTHER" id="PTHR34216">
    <property type="match status" value="1"/>
</dbReference>
<sequence>DSRKTDITIAAPVLAASGFSGTAYVMTDPFWATVGFMTNADLETLYSDYGWDLGNHSLNHLDITDLNDQENMVTLVQEYLINQENLIANGWTRGAYHVAYANDVYNEKLVQLLMQMGVLTARTFGTDTLMPTSIQDYYRLSIVDILSGLAAVKSQIDEAIRTNATIMLVTHGIADTAFGDKVSLADFQTIVNYVSQYAGLGQLEVKTISQWYADMTALDASVPLEAITLDTTNFELTEGTSKTLVVSYSPTDTTDDLKVTWQSSNENVAYVDASGTVFAVGEGVAVITATVGKNTAQSYVTVTLPYRAPSASLLFTFDDGRTSTLTLGASILSDYGFVGTAYVMSDPYFSSTGRFLNVSELDILYNYYGWDIGNHTESHLVLPSVLSSSDITYFTQQYLNTQNWLLANGWTRAAYHAAYPNGYYNEQLINILKSIGVDSARLYGANGLVPLPVNDFYRLSMVDLVSGVSVVKSYIDAAVSTGSTIILTGHDIGTSASDSISISAFQEICAYVLGYVDKDLLNVTTISDWFNSQL</sequence>
<dbReference type="InterPro" id="IPR011330">
    <property type="entry name" value="Glyco_hydro/deAcase_b/a-brl"/>
</dbReference>
<evidence type="ECO:0000256" key="1">
    <source>
        <dbReference type="ARBA" id="ARBA00004613"/>
    </source>
</evidence>
<proteinExistence type="predicted"/>
<dbReference type="PANTHER" id="PTHR34216:SF3">
    <property type="entry name" value="POLY-BETA-1,6-N-ACETYL-D-GLUCOSAMINE N-DEACETYLASE"/>
    <property type="match status" value="1"/>
</dbReference>
<feature type="domain" description="NodB homology" evidence="3">
    <location>
        <begin position="311"/>
        <end position="523"/>
    </location>
</feature>
<dbReference type="SUPFAM" id="SSF49373">
    <property type="entry name" value="Invasin/intimin cell-adhesion fragments"/>
    <property type="match status" value="1"/>
</dbReference>
<gene>
    <name evidence="4" type="ORF">TFLO_2706</name>
</gene>
<evidence type="ECO:0000313" key="5">
    <source>
        <dbReference type="Proteomes" id="UP000195947"/>
    </source>
</evidence>
<comment type="subcellular location">
    <subcellularLocation>
        <location evidence="1">Secreted</location>
    </subcellularLocation>
</comment>
<dbReference type="Proteomes" id="UP000195947">
    <property type="component" value="Unassembled WGS sequence"/>
</dbReference>
<dbReference type="InterPro" id="IPR008964">
    <property type="entry name" value="Invasin/intimin_cell_adhesion"/>
</dbReference>
<dbReference type="InterPro" id="IPR051398">
    <property type="entry name" value="Polysacch_Deacetylase"/>
</dbReference>
<evidence type="ECO:0000313" key="4">
    <source>
        <dbReference type="EMBL" id="CZR02096.1"/>
    </source>
</evidence>
<organism evidence="4 5">
    <name type="scientific">Trichococcus flocculiformis</name>
    <dbReference type="NCBI Taxonomy" id="82803"/>
    <lineage>
        <taxon>Bacteria</taxon>
        <taxon>Bacillati</taxon>
        <taxon>Bacillota</taxon>
        <taxon>Bacilli</taxon>
        <taxon>Lactobacillales</taxon>
        <taxon>Carnobacteriaceae</taxon>
        <taxon>Trichococcus</taxon>
    </lineage>
</organism>
<dbReference type="SMART" id="SM00635">
    <property type="entry name" value="BID_2"/>
    <property type="match status" value="1"/>
</dbReference>
<dbReference type="Gene3D" id="2.60.40.1080">
    <property type="match status" value="1"/>
</dbReference>